<dbReference type="RefSeq" id="XP_011099221.1">
    <property type="nucleotide sequence ID" value="XM_011100919.1"/>
</dbReference>
<accession>A0A6I9UDI9</accession>
<reference evidence="2" key="1">
    <citation type="submission" date="2025-08" db="UniProtKB">
        <authorList>
            <consortium name="RefSeq"/>
        </authorList>
    </citation>
    <scope>IDENTIFICATION</scope>
</reference>
<dbReference type="Gramene" id="SIN_1017126.t">
    <property type="protein sequence ID" value="SIN_1017126.t.cds1"/>
    <property type="gene ID" value="SIN_1017126"/>
</dbReference>
<dbReference type="OrthoDB" id="1919827at2759"/>
<protein>
    <submittedName>
        <fullName evidence="2">Uncharacterized protein LOC105177681</fullName>
    </submittedName>
</protein>
<sequence>MGNGYDHHYSIHQQQFHQKSKFLPIFCRLSIKDVKLNNHYKDPTTADEPSSPTVSCVGQVKRNNRVTGFPATNTTTSAAANHHHKHIKLKNLFSGKTLLPNTNTINASTTVTAAGRRSSGSRSCRTSRDMFVNSSRRSRLKTYCDHSGDQDCVKVVDISEMDPPLPVVKRVAPPGAGRDEVNIWKRRFNGVELKSLKIEQIHLPNSKFEPPLTTV</sequence>
<dbReference type="Proteomes" id="UP000504604">
    <property type="component" value="Linkage group LG2"/>
</dbReference>
<evidence type="ECO:0000313" key="1">
    <source>
        <dbReference type="Proteomes" id="UP000504604"/>
    </source>
</evidence>
<organism evidence="1 2">
    <name type="scientific">Sesamum indicum</name>
    <name type="common">Oriental sesame</name>
    <name type="synonym">Sesamum orientale</name>
    <dbReference type="NCBI Taxonomy" id="4182"/>
    <lineage>
        <taxon>Eukaryota</taxon>
        <taxon>Viridiplantae</taxon>
        <taxon>Streptophyta</taxon>
        <taxon>Embryophyta</taxon>
        <taxon>Tracheophyta</taxon>
        <taxon>Spermatophyta</taxon>
        <taxon>Magnoliopsida</taxon>
        <taxon>eudicotyledons</taxon>
        <taxon>Gunneridae</taxon>
        <taxon>Pentapetalae</taxon>
        <taxon>asterids</taxon>
        <taxon>lamiids</taxon>
        <taxon>Lamiales</taxon>
        <taxon>Pedaliaceae</taxon>
        <taxon>Sesamum</taxon>
    </lineage>
</organism>
<dbReference type="PANTHER" id="PTHR36323">
    <property type="entry name" value="MYOTUBULARIN-LIKE PROTEIN"/>
    <property type="match status" value="1"/>
</dbReference>
<evidence type="ECO:0000313" key="2">
    <source>
        <dbReference type="RefSeq" id="XP_011099221.1"/>
    </source>
</evidence>
<dbReference type="KEGG" id="sind:105177681"/>
<name>A0A6I9UDI9_SESIN</name>
<proteinExistence type="predicted"/>
<dbReference type="GeneID" id="105177681"/>
<dbReference type="PANTHER" id="PTHR36323:SF1">
    <property type="entry name" value="MYOTUBULARIN-LIKE PROTEIN"/>
    <property type="match status" value="1"/>
</dbReference>
<gene>
    <name evidence="2" type="primary">LOC105177681</name>
</gene>
<dbReference type="AlphaFoldDB" id="A0A6I9UDI9"/>
<dbReference type="InParanoid" id="A0A6I9UDI9"/>
<keyword evidence="1" id="KW-1185">Reference proteome</keyword>
<dbReference type="FunCoup" id="A0A6I9UDI9">
    <property type="interactions" value="95"/>
</dbReference>